<dbReference type="SUPFAM" id="SSF52540">
    <property type="entry name" value="P-loop containing nucleoside triphosphate hydrolases"/>
    <property type="match status" value="1"/>
</dbReference>
<evidence type="ECO:0000256" key="3">
    <source>
        <dbReference type="ARBA" id="ARBA00022741"/>
    </source>
</evidence>
<keyword evidence="5" id="KW-0449">Lipoprotein</keyword>
<dbReference type="InterPro" id="IPR027417">
    <property type="entry name" value="P-loop_NTPase"/>
</dbReference>
<dbReference type="PANTHER" id="PTHR47980">
    <property type="entry name" value="LD44762P"/>
    <property type="match status" value="1"/>
</dbReference>
<comment type="similarity">
    <text evidence="2">Belongs to the small GTPase superfamily. Rab family.</text>
</comment>
<dbReference type="SMART" id="SM00173">
    <property type="entry name" value="RAS"/>
    <property type="match status" value="1"/>
</dbReference>
<dbReference type="PROSITE" id="PS51419">
    <property type="entry name" value="RAB"/>
    <property type="match status" value="1"/>
</dbReference>
<dbReference type="InterPro" id="IPR001806">
    <property type="entry name" value="Small_GTPase"/>
</dbReference>
<reference evidence="7" key="5">
    <citation type="submission" date="2025-09" db="UniProtKB">
        <authorList>
            <consortium name="Ensembl"/>
        </authorList>
    </citation>
    <scope>IDENTIFICATION</scope>
</reference>
<dbReference type="GO" id="GO:0016020">
    <property type="term" value="C:membrane"/>
    <property type="evidence" value="ECO:0007669"/>
    <property type="project" value="UniProtKB-SubCell"/>
</dbReference>
<dbReference type="Gene3D" id="3.40.50.300">
    <property type="entry name" value="P-loop containing nucleotide triphosphate hydrolases"/>
    <property type="match status" value="1"/>
</dbReference>
<dbReference type="Pfam" id="PF00071">
    <property type="entry name" value="Ras"/>
    <property type="match status" value="1"/>
</dbReference>
<sequence>MAKKEWDYTFKIILIGSQGVGKIDLMSPFAGQDQMNNSAIGVDFKLEGIELDGKKIKLQIDTAGQEKFQTISSSYFRGAKGIMFVYDVTNRKSLEDLALWIEHAAEQAKKTERIILGNNCESESARQVSKTEGEELAKKHGMRIFETSTKASLNVEKAFLTLAREIKEKMDRTEKSKYIFKYSAHCKASTFCVYLLSDTNSLSTLSGLFNCTQQICFSLIIGPE</sequence>
<keyword evidence="3" id="KW-0547">Nucleotide-binding</keyword>
<dbReference type="NCBIfam" id="TIGR00231">
    <property type="entry name" value="small_GTP"/>
    <property type="match status" value="1"/>
</dbReference>
<dbReference type="InterPro" id="IPR005225">
    <property type="entry name" value="Small_GTP-bd"/>
</dbReference>
<evidence type="ECO:0000256" key="2">
    <source>
        <dbReference type="ARBA" id="ARBA00006270"/>
    </source>
</evidence>
<keyword evidence="8" id="KW-1185">Reference proteome</keyword>
<evidence type="ECO:0000256" key="5">
    <source>
        <dbReference type="ARBA" id="ARBA00023288"/>
    </source>
</evidence>
<reference evidence="8" key="3">
    <citation type="journal article" date="2014" name="Nature">
        <title>Elephant shark genome provides unique insights into gnathostome evolution.</title>
        <authorList>
            <consortium name="International Elephant Shark Genome Sequencing Consortium"/>
            <person name="Venkatesh B."/>
            <person name="Lee A.P."/>
            <person name="Ravi V."/>
            <person name="Maurya A.K."/>
            <person name="Lian M.M."/>
            <person name="Swann J.B."/>
            <person name="Ohta Y."/>
            <person name="Flajnik M.F."/>
            <person name="Sutoh Y."/>
            <person name="Kasahara M."/>
            <person name="Hoon S."/>
            <person name="Gangu V."/>
            <person name="Roy S.W."/>
            <person name="Irimia M."/>
            <person name="Korzh V."/>
            <person name="Kondrychyn I."/>
            <person name="Lim Z.W."/>
            <person name="Tay B.H."/>
            <person name="Tohari S."/>
            <person name="Kong K.W."/>
            <person name="Ho S."/>
            <person name="Lorente-Galdos B."/>
            <person name="Quilez J."/>
            <person name="Marques-Bonet T."/>
            <person name="Raney B.J."/>
            <person name="Ingham P.W."/>
            <person name="Tay A."/>
            <person name="Hillier L.W."/>
            <person name="Minx P."/>
            <person name="Boehm T."/>
            <person name="Wilson R.K."/>
            <person name="Brenner S."/>
            <person name="Warren W.C."/>
        </authorList>
    </citation>
    <scope>NUCLEOTIDE SEQUENCE [LARGE SCALE GENOMIC DNA]</scope>
</reference>
<name>A0A4W3IBQ6_CALMI</name>
<proteinExistence type="inferred from homology"/>
<dbReference type="SMART" id="SM00175">
    <property type="entry name" value="RAB"/>
    <property type="match status" value="1"/>
</dbReference>
<keyword evidence="6" id="KW-0636">Prenylation</keyword>
<dbReference type="PRINTS" id="PR00449">
    <property type="entry name" value="RASTRNSFRMNG"/>
</dbReference>
<dbReference type="GO" id="GO:0003924">
    <property type="term" value="F:GTPase activity"/>
    <property type="evidence" value="ECO:0007669"/>
    <property type="project" value="InterPro"/>
</dbReference>
<accession>A0A4W3IBQ6</accession>
<dbReference type="STRING" id="7868.ENSCMIP00000027654"/>
<dbReference type="Proteomes" id="UP000314986">
    <property type="component" value="Unassembled WGS sequence"/>
</dbReference>
<dbReference type="SMART" id="SM00174">
    <property type="entry name" value="RHO"/>
    <property type="match status" value="1"/>
</dbReference>
<dbReference type="Ensembl" id="ENSCMIT00000028094.1">
    <property type="protein sequence ID" value="ENSCMIP00000027654.1"/>
    <property type="gene ID" value="ENSCMIG00000012036.1"/>
</dbReference>
<dbReference type="PROSITE" id="PS51421">
    <property type="entry name" value="RAS"/>
    <property type="match status" value="1"/>
</dbReference>
<dbReference type="FunFam" id="3.40.50.300:FF:001447">
    <property type="entry name" value="Ras-related protein Rab-1B"/>
    <property type="match status" value="1"/>
</dbReference>
<dbReference type="InParanoid" id="A0A4W3IBQ6"/>
<organism evidence="7 8">
    <name type="scientific">Callorhinchus milii</name>
    <name type="common">Ghost shark</name>
    <dbReference type="NCBI Taxonomy" id="7868"/>
    <lineage>
        <taxon>Eukaryota</taxon>
        <taxon>Metazoa</taxon>
        <taxon>Chordata</taxon>
        <taxon>Craniata</taxon>
        <taxon>Vertebrata</taxon>
        <taxon>Chondrichthyes</taxon>
        <taxon>Holocephali</taxon>
        <taxon>Chimaeriformes</taxon>
        <taxon>Callorhinchidae</taxon>
        <taxon>Callorhinchus</taxon>
    </lineage>
</organism>
<evidence type="ECO:0000256" key="1">
    <source>
        <dbReference type="ARBA" id="ARBA00004635"/>
    </source>
</evidence>
<dbReference type="AlphaFoldDB" id="A0A4W3IBQ6"/>
<protein>
    <submittedName>
        <fullName evidence="7">Ras-related protein Rab-10-like</fullName>
    </submittedName>
</protein>
<reference evidence="8" key="2">
    <citation type="journal article" date="2007" name="PLoS Biol.">
        <title>Survey sequencing and comparative analysis of the elephant shark (Callorhinchus milii) genome.</title>
        <authorList>
            <person name="Venkatesh B."/>
            <person name="Kirkness E.F."/>
            <person name="Loh Y.H."/>
            <person name="Halpern A.L."/>
            <person name="Lee A.P."/>
            <person name="Johnson J."/>
            <person name="Dandona N."/>
            <person name="Viswanathan L.D."/>
            <person name="Tay A."/>
            <person name="Venter J.C."/>
            <person name="Strausberg R.L."/>
            <person name="Brenner S."/>
        </authorList>
    </citation>
    <scope>NUCLEOTIDE SEQUENCE [LARGE SCALE GENOMIC DNA]</scope>
</reference>
<evidence type="ECO:0000313" key="8">
    <source>
        <dbReference type="Proteomes" id="UP000314986"/>
    </source>
</evidence>
<evidence type="ECO:0000313" key="7">
    <source>
        <dbReference type="Ensembl" id="ENSCMIP00000027654.1"/>
    </source>
</evidence>
<gene>
    <name evidence="7" type="primary">LOC103180999</name>
</gene>
<comment type="subcellular location">
    <subcellularLocation>
        <location evidence="1">Membrane</location>
        <topology evidence="1">Lipid-anchor</topology>
    </subcellularLocation>
</comment>
<dbReference type="InterPro" id="IPR050305">
    <property type="entry name" value="Small_GTPase_Rab"/>
</dbReference>
<reference evidence="8" key="1">
    <citation type="journal article" date="2006" name="Science">
        <title>Ancient noncoding elements conserved in the human genome.</title>
        <authorList>
            <person name="Venkatesh B."/>
            <person name="Kirkness E.F."/>
            <person name="Loh Y.H."/>
            <person name="Halpern A.L."/>
            <person name="Lee A.P."/>
            <person name="Johnson J."/>
            <person name="Dandona N."/>
            <person name="Viswanathan L.D."/>
            <person name="Tay A."/>
            <person name="Venter J.C."/>
            <person name="Strausberg R.L."/>
            <person name="Brenner S."/>
        </authorList>
    </citation>
    <scope>NUCLEOTIDE SEQUENCE [LARGE SCALE GENOMIC DNA]</scope>
</reference>
<evidence type="ECO:0000256" key="6">
    <source>
        <dbReference type="ARBA" id="ARBA00023289"/>
    </source>
</evidence>
<dbReference type="GeneTree" id="ENSGT00940000169395"/>
<reference evidence="7" key="4">
    <citation type="submission" date="2025-08" db="UniProtKB">
        <authorList>
            <consortium name="Ensembl"/>
        </authorList>
    </citation>
    <scope>IDENTIFICATION</scope>
</reference>
<dbReference type="GO" id="GO:0005525">
    <property type="term" value="F:GTP binding"/>
    <property type="evidence" value="ECO:0007669"/>
    <property type="project" value="UniProtKB-KW"/>
</dbReference>
<keyword evidence="4" id="KW-0342">GTP-binding</keyword>
<evidence type="ECO:0000256" key="4">
    <source>
        <dbReference type="ARBA" id="ARBA00023134"/>
    </source>
</evidence>